<dbReference type="Proteomes" id="UP000015102">
    <property type="component" value="Unassembled WGS sequence"/>
</dbReference>
<reference evidence="1" key="2">
    <citation type="submission" date="2015-06" db="UniProtKB">
        <authorList>
            <consortium name="EnsemblMetazoa"/>
        </authorList>
    </citation>
    <scope>IDENTIFICATION</scope>
</reference>
<dbReference type="HOGENOM" id="CLU_2087568_0_0_1"/>
<dbReference type="PANTHER" id="PTHR22198">
    <property type="entry name" value="FERM DOMAIN-CONTAINING PROTEIN"/>
    <property type="match status" value="1"/>
</dbReference>
<dbReference type="EnsemblMetazoa" id="MESCA004638-RA">
    <property type="protein sequence ID" value="MESCA004638-PA"/>
    <property type="gene ID" value="MESCA004638"/>
</dbReference>
<reference evidence="2" key="1">
    <citation type="submission" date="2013-02" db="EMBL/GenBank/DDBJ databases">
        <authorList>
            <person name="Hughes D."/>
        </authorList>
    </citation>
    <scope>NUCLEOTIDE SEQUENCE</scope>
    <source>
        <strain>Durham</strain>
        <strain evidence="2">NC isolate 2 -- Noor lab</strain>
    </source>
</reference>
<dbReference type="AlphaFoldDB" id="T1GM70"/>
<organism evidence="1 2">
    <name type="scientific">Megaselia scalaris</name>
    <name type="common">Humpbacked fly</name>
    <name type="synonym">Phora scalaris</name>
    <dbReference type="NCBI Taxonomy" id="36166"/>
    <lineage>
        <taxon>Eukaryota</taxon>
        <taxon>Metazoa</taxon>
        <taxon>Ecdysozoa</taxon>
        <taxon>Arthropoda</taxon>
        <taxon>Hexapoda</taxon>
        <taxon>Insecta</taxon>
        <taxon>Pterygota</taxon>
        <taxon>Neoptera</taxon>
        <taxon>Endopterygota</taxon>
        <taxon>Diptera</taxon>
        <taxon>Brachycera</taxon>
        <taxon>Muscomorpha</taxon>
        <taxon>Platypezoidea</taxon>
        <taxon>Phoridae</taxon>
        <taxon>Megaseliini</taxon>
        <taxon>Megaselia</taxon>
    </lineage>
</organism>
<evidence type="ECO:0000313" key="1">
    <source>
        <dbReference type="EnsemblMetazoa" id="MESCA004638-PA"/>
    </source>
</evidence>
<dbReference type="EMBL" id="CAQQ02172401">
    <property type="status" value="NOT_ANNOTATED_CDS"/>
    <property type="molecule type" value="Genomic_DNA"/>
</dbReference>
<evidence type="ECO:0000313" key="2">
    <source>
        <dbReference type="Proteomes" id="UP000015102"/>
    </source>
</evidence>
<keyword evidence="2" id="KW-1185">Reference proteome</keyword>
<accession>T1GM70</accession>
<protein>
    <submittedName>
        <fullName evidence="1">Uncharacterized protein</fullName>
    </submittedName>
</protein>
<sequence length="117" mass="12976">MINTAQTDPSNFYSGIRVASLSKFEPKNLKYTAAHTLDLYSEVAAICRPPLVIAPNEAGGLKKHQTPSTGYIVSVFKMKISYLILTIMARNGVFVKDYKSRKNPGIYHGAIQEIKEV</sequence>
<proteinExistence type="predicted"/>
<dbReference type="PANTHER" id="PTHR22198:SF1">
    <property type="entry name" value="FERM DOMAIN-CONTAINING PROTEIN"/>
    <property type="match status" value="1"/>
</dbReference>
<dbReference type="STRING" id="36166.T1GM70"/>
<name>T1GM70_MEGSC</name>